<feature type="transmembrane region" description="Helical" evidence="6">
    <location>
        <begin position="173"/>
        <end position="190"/>
    </location>
</feature>
<evidence type="ECO:0000313" key="9">
    <source>
        <dbReference type="Proteomes" id="UP001163823"/>
    </source>
</evidence>
<dbReference type="Proteomes" id="UP001163823">
    <property type="component" value="Chromosome 13"/>
</dbReference>
<feature type="transmembrane region" description="Helical" evidence="6">
    <location>
        <begin position="81"/>
        <end position="99"/>
    </location>
</feature>
<evidence type="ECO:0000256" key="2">
    <source>
        <dbReference type="ARBA" id="ARBA00022692"/>
    </source>
</evidence>
<dbReference type="InterPro" id="IPR006634">
    <property type="entry name" value="TLC-dom"/>
</dbReference>
<feature type="domain" description="TLC" evidence="7">
    <location>
        <begin position="36"/>
        <end position="245"/>
    </location>
</feature>
<evidence type="ECO:0000256" key="3">
    <source>
        <dbReference type="ARBA" id="ARBA00022989"/>
    </source>
</evidence>
<name>A0AAD7KTI3_QUISA</name>
<sequence length="247" mass="28522">MEVQILYNSYLPAFLSMFLLIYLFAFFVTFRNWGPKHRPEASSCLISLAHGTPAVVMAIHAKFQTQRPTCFASPNTSYQNIVLEFSIAYFLLDLFHYIISNPNEIVFISHHLATLYVFMTCRYIVHHGALPILVLLVLAEVTSPCQNLWSITGFTKADIPTAARFHEFLSPRFYALHSIFRGILGPIFVYKMGVFYKNGAADRLIPNWAWISWMFVIATAILVSLLWICIHWIDWHNERIQKADKKV</sequence>
<dbReference type="KEGG" id="qsa:O6P43_030565"/>
<reference evidence="8" key="1">
    <citation type="journal article" date="2023" name="Science">
        <title>Elucidation of the pathway for biosynthesis of saponin adjuvants from the soapbark tree.</title>
        <authorList>
            <person name="Reed J."/>
            <person name="Orme A."/>
            <person name="El-Demerdash A."/>
            <person name="Owen C."/>
            <person name="Martin L.B.B."/>
            <person name="Misra R.C."/>
            <person name="Kikuchi S."/>
            <person name="Rejzek M."/>
            <person name="Martin A.C."/>
            <person name="Harkess A."/>
            <person name="Leebens-Mack J."/>
            <person name="Louveau T."/>
            <person name="Stephenson M.J."/>
            <person name="Osbourn A."/>
        </authorList>
    </citation>
    <scope>NUCLEOTIDE SEQUENCE</scope>
    <source>
        <strain evidence="8">S10</strain>
    </source>
</reference>
<dbReference type="InterPro" id="IPR040327">
    <property type="entry name" value="At5g14285-like"/>
</dbReference>
<dbReference type="EMBL" id="JARAOO010000013">
    <property type="protein sequence ID" value="KAJ7945514.1"/>
    <property type="molecule type" value="Genomic_DNA"/>
</dbReference>
<dbReference type="PANTHER" id="PTHR31766:SF8">
    <property type="entry name" value="TLC DOMAIN-CONTAINING PROTEIN"/>
    <property type="match status" value="1"/>
</dbReference>
<dbReference type="PANTHER" id="PTHR31766">
    <property type="entry name" value="GLABROUS1 ENHANCER-BINDING PROTEIN-LIKE 2"/>
    <property type="match status" value="1"/>
</dbReference>
<evidence type="ECO:0000313" key="8">
    <source>
        <dbReference type="EMBL" id="KAJ7945514.1"/>
    </source>
</evidence>
<dbReference type="GO" id="GO:0016020">
    <property type="term" value="C:membrane"/>
    <property type="evidence" value="ECO:0007669"/>
    <property type="project" value="UniProtKB-SubCell"/>
</dbReference>
<protein>
    <submittedName>
        <fullName evidence="8">TLC domain-containing protein</fullName>
    </submittedName>
</protein>
<keyword evidence="3 6" id="KW-1133">Transmembrane helix</keyword>
<dbReference type="PROSITE" id="PS50922">
    <property type="entry name" value="TLC"/>
    <property type="match status" value="1"/>
</dbReference>
<proteinExistence type="predicted"/>
<organism evidence="8 9">
    <name type="scientific">Quillaja saponaria</name>
    <name type="common">Soap bark tree</name>
    <dbReference type="NCBI Taxonomy" id="32244"/>
    <lineage>
        <taxon>Eukaryota</taxon>
        <taxon>Viridiplantae</taxon>
        <taxon>Streptophyta</taxon>
        <taxon>Embryophyta</taxon>
        <taxon>Tracheophyta</taxon>
        <taxon>Spermatophyta</taxon>
        <taxon>Magnoliopsida</taxon>
        <taxon>eudicotyledons</taxon>
        <taxon>Gunneridae</taxon>
        <taxon>Pentapetalae</taxon>
        <taxon>rosids</taxon>
        <taxon>fabids</taxon>
        <taxon>Fabales</taxon>
        <taxon>Quillajaceae</taxon>
        <taxon>Quillaja</taxon>
    </lineage>
</organism>
<evidence type="ECO:0000259" key="7">
    <source>
        <dbReference type="PROSITE" id="PS50922"/>
    </source>
</evidence>
<feature type="transmembrane region" description="Helical" evidence="6">
    <location>
        <begin position="12"/>
        <end position="30"/>
    </location>
</feature>
<evidence type="ECO:0000256" key="1">
    <source>
        <dbReference type="ARBA" id="ARBA00004141"/>
    </source>
</evidence>
<dbReference type="AlphaFoldDB" id="A0AAD7KTI3"/>
<evidence type="ECO:0000256" key="5">
    <source>
        <dbReference type="PROSITE-ProRule" id="PRU00205"/>
    </source>
</evidence>
<gene>
    <name evidence="8" type="ORF">O6P43_030565</name>
</gene>
<keyword evidence="4 5" id="KW-0472">Membrane</keyword>
<evidence type="ECO:0000256" key="6">
    <source>
        <dbReference type="SAM" id="Phobius"/>
    </source>
</evidence>
<evidence type="ECO:0000256" key="4">
    <source>
        <dbReference type="ARBA" id="ARBA00023136"/>
    </source>
</evidence>
<dbReference type="SMART" id="SM00724">
    <property type="entry name" value="TLC"/>
    <property type="match status" value="1"/>
</dbReference>
<accession>A0AAD7KTI3</accession>
<keyword evidence="9" id="KW-1185">Reference proteome</keyword>
<dbReference type="Pfam" id="PF03798">
    <property type="entry name" value="TRAM_LAG1_CLN8"/>
    <property type="match status" value="1"/>
</dbReference>
<feature type="transmembrane region" description="Helical" evidence="6">
    <location>
        <begin position="210"/>
        <end position="233"/>
    </location>
</feature>
<keyword evidence="2 5" id="KW-0812">Transmembrane</keyword>
<comment type="caution">
    <text evidence="8">The sequence shown here is derived from an EMBL/GenBank/DDBJ whole genome shotgun (WGS) entry which is preliminary data.</text>
</comment>
<comment type="subcellular location">
    <subcellularLocation>
        <location evidence="1">Membrane</location>
        <topology evidence="1">Multi-pass membrane protein</topology>
    </subcellularLocation>
</comment>